<dbReference type="InterPro" id="IPR027826">
    <property type="entry name" value="DUF4431"/>
</dbReference>
<sequence length="135" mass="15276">MWRALLVIACFSVTPAVALEYTCLQYGPIDIAGRIVQQTHAGPPDYESVTKGDEPRTVWILQLDERICVEANRSYPREPLQLEIELALTPEQYRQYRGLLGQKVRVTGELKHGGANYQKRLVIAPGEIEKTRLTP</sequence>
<keyword evidence="1" id="KW-0732">Signal</keyword>
<evidence type="ECO:0000259" key="2">
    <source>
        <dbReference type="Pfam" id="PF14485"/>
    </source>
</evidence>
<name>A0ABV8SUI8_9GAMM</name>
<keyword evidence="4" id="KW-1185">Reference proteome</keyword>
<dbReference type="Pfam" id="PF14485">
    <property type="entry name" value="DUF4431"/>
    <property type="match status" value="1"/>
</dbReference>
<evidence type="ECO:0000313" key="3">
    <source>
        <dbReference type="EMBL" id="MFC4310820.1"/>
    </source>
</evidence>
<evidence type="ECO:0000256" key="1">
    <source>
        <dbReference type="SAM" id="SignalP"/>
    </source>
</evidence>
<dbReference type="Proteomes" id="UP001595904">
    <property type="component" value="Unassembled WGS sequence"/>
</dbReference>
<dbReference type="RefSeq" id="WP_380598638.1">
    <property type="nucleotide sequence ID" value="NZ_JBHSDU010000003.1"/>
</dbReference>
<gene>
    <name evidence="3" type="ORF">ACFPN2_17125</name>
</gene>
<accession>A0ABV8SUI8</accession>
<feature type="domain" description="DUF4431" evidence="2">
    <location>
        <begin position="83"/>
        <end position="114"/>
    </location>
</feature>
<protein>
    <submittedName>
        <fullName evidence="3">DUF4431 domain-containing protein</fullName>
    </submittedName>
</protein>
<organism evidence="3 4">
    <name type="scientific">Steroidobacter flavus</name>
    <dbReference type="NCBI Taxonomy" id="1842136"/>
    <lineage>
        <taxon>Bacteria</taxon>
        <taxon>Pseudomonadati</taxon>
        <taxon>Pseudomonadota</taxon>
        <taxon>Gammaproteobacteria</taxon>
        <taxon>Steroidobacterales</taxon>
        <taxon>Steroidobacteraceae</taxon>
        <taxon>Steroidobacter</taxon>
    </lineage>
</organism>
<reference evidence="4" key="1">
    <citation type="journal article" date="2019" name="Int. J. Syst. Evol. Microbiol.">
        <title>The Global Catalogue of Microorganisms (GCM) 10K type strain sequencing project: providing services to taxonomists for standard genome sequencing and annotation.</title>
        <authorList>
            <consortium name="The Broad Institute Genomics Platform"/>
            <consortium name="The Broad Institute Genome Sequencing Center for Infectious Disease"/>
            <person name="Wu L."/>
            <person name="Ma J."/>
        </authorList>
    </citation>
    <scope>NUCLEOTIDE SEQUENCE [LARGE SCALE GENOMIC DNA]</scope>
    <source>
        <strain evidence="4">CGMCC 1.10759</strain>
    </source>
</reference>
<proteinExistence type="predicted"/>
<dbReference type="EMBL" id="JBHSDU010000003">
    <property type="protein sequence ID" value="MFC4310820.1"/>
    <property type="molecule type" value="Genomic_DNA"/>
</dbReference>
<comment type="caution">
    <text evidence="3">The sequence shown here is derived from an EMBL/GenBank/DDBJ whole genome shotgun (WGS) entry which is preliminary data.</text>
</comment>
<feature type="signal peptide" evidence="1">
    <location>
        <begin position="1"/>
        <end position="18"/>
    </location>
</feature>
<evidence type="ECO:0000313" key="4">
    <source>
        <dbReference type="Proteomes" id="UP001595904"/>
    </source>
</evidence>
<feature type="chain" id="PRO_5046320528" evidence="1">
    <location>
        <begin position="19"/>
        <end position="135"/>
    </location>
</feature>